<feature type="non-terminal residue" evidence="1">
    <location>
        <position position="137"/>
    </location>
</feature>
<accession>A0A9D3WDL3</accession>
<proteinExistence type="predicted"/>
<keyword evidence="2" id="KW-1185">Reference proteome</keyword>
<name>A0A9D3WDL3_9ROSI</name>
<organism evidence="1 2">
    <name type="scientific">Gossypium stocksii</name>
    <dbReference type="NCBI Taxonomy" id="47602"/>
    <lineage>
        <taxon>Eukaryota</taxon>
        <taxon>Viridiplantae</taxon>
        <taxon>Streptophyta</taxon>
        <taxon>Embryophyta</taxon>
        <taxon>Tracheophyta</taxon>
        <taxon>Spermatophyta</taxon>
        <taxon>Magnoliopsida</taxon>
        <taxon>eudicotyledons</taxon>
        <taxon>Gunneridae</taxon>
        <taxon>Pentapetalae</taxon>
        <taxon>rosids</taxon>
        <taxon>malvids</taxon>
        <taxon>Malvales</taxon>
        <taxon>Malvaceae</taxon>
        <taxon>Malvoideae</taxon>
        <taxon>Gossypium</taxon>
    </lineage>
</organism>
<dbReference type="AlphaFoldDB" id="A0A9D3WDL3"/>
<gene>
    <name evidence="1" type="ORF">J1N35_005799</name>
</gene>
<sequence>MSSSTKLDKDEEAFFSNVKLEHNESSDTIIVITSFLTNTPIRLTLEEFGNLLHLPLGGNFDEKCHYNPTLYIESRLTSKLNTHDRVLHLIITWNWHPTKKHVKLCNTNYWWLDSIHSNRYPDLALIMFNDITKAIGR</sequence>
<reference evidence="1 2" key="1">
    <citation type="journal article" date="2021" name="Plant Biotechnol. J.">
        <title>Multi-omics assisted identification of the key and species-specific regulatory components of drought-tolerant mechanisms in Gossypium stocksii.</title>
        <authorList>
            <person name="Yu D."/>
            <person name="Ke L."/>
            <person name="Zhang D."/>
            <person name="Wu Y."/>
            <person name="Sun Y."/>
            <person name="Mei J."/>
            <person name="Sun J."/>
            <person name="Sun Y."/>
        </authorList>
    </citation>
    <scope>NUCLEOTIDE SEQUENCE [LARGE SCALE GENOMIC DNA]</scope>
    <source>
        <strain evidence="2">cv. E1</strain>
        <tissue evidence="1">Leaf</tissue>
    </source>
</reference>
<dbReference type="EMBL" id="JAIQCV010000002">
    <property type="protein sequence ID" value="KAH1122639.1"/>
    <property type="molecule type" value="Genomic_DNA"/>
</dbReference>
<protein>
    <submittedName>
        <fullName evidence="1">Uncharacterized protein</fullName>
    </submittedName>
</protein>
<dbReference type="Proteomes" id="UP000828251">
    <property type="component" value="Unassembled WGS sequence"/>
</dbReference>
<comment type="caution">
    <text evidence="1">The sequence shown here is derived from an EMBL/GenBank/DDBJ whole genome shotgun (WGS) entry which is preliminary data.</text>
</comment>
<evidence type="ECO:0000313" key="2">
    <source>
        <dbReference type="Proteomes" id="UP000828251"/>
    </source>
</evidence>
<evidence type="ECO:0000313" key="1">
    <source>
        <dbReference type="EMBL" id="KAH1122639.1"/>
    </source>
</evidence>